<reference evidence="4" key="1">
    <citation type="submission" date="2020-05" db="EMBL/GenBank/DDBJ databases">
        <authorList>
            <person name="Zhu T."/>
            <person name="Keshari N."/>
            <person name="Lu X."/>
        </authorList>
    </citation>
    <scope>NUCLEOTIDE SEQUENCE</scope>
    <source>
        <strain evidence="4">NK1-22</strain>
    </source>
</reference>
<evidence type="ECO:0000259" key="3">
    <source>
        <dbReference type="PROSITE" id="PS51272"/>
    </source>
</evidence>
<evidence type="ECO:0000313" key="4">
    <source>
        <dbReference type="EMBL" id="WOB45730.1"/>
    </source>
</evidence>
<dbReference type="GO" id="GO:0016020">
    <property type="term" value="C:membrane"/>
    <property type="evidence" value="ECO:0007669"/>
    <property type="project" value="InterPro"/>
</dbReference>
<dbReference type="PANTHER" id="PTHR43308">
    <property type="entry name" value="OUTER MEMBRANE PROTEIN ALPHA-RELATED"/>
    <property type="match status" value="1"/>
</dbReference>
<evidence type="ECO:0000256" key="1">
    <source>
        <dbReference type="ARBA" id="ARBA00008769"/>
    </source>
</evidence>
<dbReference type="PROSITE" id="PS51272">
    <property type="entry name" value="SLH"/>
    <property type="match status" value="1"/>
</dbReference>
<organism evidence="4">
    <name type="scientific">Thermoleptolyngbya oregonensis NK1-22</name>
    <dbReference type="NCBI Taxonomy" id="2547457"/>
    <lineage>
        <taxon>Bacteria</taxon>
        <taxon>Bacillati</taxon>
        <taxon>Cyanobacteriota</taxon>
        <taxon>Cyanophyceae</taxon>
        <taxon>Oculatellales</taxon>
        <taxon>Oculatellaceae</taxon>
        <taxon>Thermoleptolyngbya</taxon>
    </lineage>
</organism>
<dbReference type="InterPro" id="IPR038673">
    <property type="entry name" value="OprB_sf"/>
</dbReference>
<dbReference type="EMBL" id="CP053540">
    <property type="protein sequence ID" value="WOB45730.1"/>
    <property type="molecule type" value="Genomic_DNA"/>
</dbReference>
<dbReference type="GO" id="GO:0008643">
    <property type="term" value="P:carbohydrate transport"/>
    <property type="evidence" value="ECO:0007669"/>
    <property type="project" value="InterPro"/>
</dbReference>
<comment type="similarity">
    <text evidence="1 2">Belongs to the OprB family.</text>
</comment>
<dbReference type="Gene3D" id="2.40.160.180">
    <property type="entry name" value="Carbohydrate-selective porin OprB"/>
    <property type="match status" value="1"/>
</dbReference>
<name>A0AA97BB37_9CYAN</name>
<evidence type="ECO:0000256" key="2">
    <source>
        <dbReference type="RuleBase" id="RU363072"/>
    </source>
</evidence>
<dbReference type="KEGG" id="tog:HNI00_10230"/>
<dbReference type="NCBIfam" id="NF033921">
    <property type="entry name" value="por_somb"/>
    <property type="match status" value="1"/>
</dbReference>
<dbReference type="Pfam" id="PF00395">
    <property type="entry name" value="SLH"/>
    <property type="match status" value="1"/>
</dbReference>
<dbReference type="InterPro" id="IPR001119">
    <property type="entry name" value="SLH_dom"/>
</dbReference>
<dbReference type="Pfam" id="PF04966">
    <property type="entry name" value="OprB"/>
    <property type="match status" value="1"/>
</dbReference>
<dbReference type="InterPro" id="IPR007049">
    <property type="entry name" value="Carb-sel_porin_OprB"/>
</dbReference>
<gene>
    <name evidence="4" type="ORF">HNI00_10230</name>
</gene>
<dbReference type="GO" id="GO:0015288">
    <property type="term" value="F:porin activity"/>
    <property type="evidence" value="ECO:0007669"/>
    <property type="project" value="InterPro"/>
</dbReference>
<dbReference type="InterPro" id="IPR047684">
    <property type="entry name" value="Por_som-like"/>
</dbReference>
<feature type="domain" description="SLH" evidence="3">
    <location>
        <begin position="45"/>
        <end position="114"/>
    </location>
</feature>
<dbReference type="PANTHER" id="PTHR43308:SF1">
    <property type="entry name" value="OUTER MEMBRANE PROTEIN ALPHA"/>
    <property type="match status" value="1"/>
</dbReference>
<dbReference type="AlphaFoldDB" id="A0AA97BB37"/>
<sequence length="569" mass="61752">MEGASSAADLSASEITSEAIAIPVDMLLSGTLPVDVNPAMAQVTSVQQFSDVQPSDWAYEALAYLANSEAEGGLDCLEGYPDGTFRGGRAMTRYEFAAGLASCLDAVVGRLDSLDPEALARIEALQREFAAELAVLRGRVDALEAAVAELEANQFSTTTVLRGNAWMNLTQAFPDGRILTERNPFAPNAFAPPIRDANGRPSRVFRDQPQLTFSYYVNLNLNTSFTGRDSLVTQLAVGNGNSPANELVSSGFFNSWGVPFTDQGAGTPNNVVVRELFYSFPIGDAVQVDIGPRLNYYRYFDGNRFTFFQTGASSFNSSGSTLLSAIDRGSGIVIRWKIIDPLQLTVGYLAENAEFLNPAFGFNTSSNPGDGLFNSSNIITAQLAFSPSRNFNLRLLYARSSLKPYNGFIGGAVGEPVPYGYIDDGFGGFLNDSGADTLMANFDWQIADWIGLFARYSWGRVDVNPVAREEGRQVRVQSFQVGLGFPDLFKRGALGVISFLIPHDYLAGEQFLLSGGGDGGTQAELEVSYRYPVSDNISLVPAFYAIWNANNFDSNPTVYVGNLRFQFSF</sequence>
<proteinExistence type="inferred from homology"/>
<protein>
    <submittedName>
        <fullName evidence="4">Iron uptake porin</fullName>
    </submittedName>
</protein>
<accession>A0AA97BB37</accession>
<dbReference type="InterPro" id="IPR051465">
    <property type="entry name" value="Cell_Envelope_Struct_Comp"/>
</dbReference>